<sequence>MQMQIALMLAGAIACASAAPNCGIPCLPPIPVTSCTSTSTAPATCFHGSPTATVYGSATVTATVSVDCHGCEELAITAAHKACPLFIIEPTTTVTIPTSTASTSVCSATPL</sequence>
<feature type="signal peptide" evidence="1">
    <location>
        <begin position="1"/>
        <end position="18"/>
    </location>
</feature>
<evidence type="ECO:0000313" key="3">
    <source>
        <dbReference type="Proteomes" id="UP001590950"/>
    </source>
</evidence>
<evidence type="ECO:0000313" key="2">
    <source>
        <dbReference type="EMBL" id="KAL2044713.1"/>
    </source>
</evidence>
<name>A0ABR4AFY3_9LECA</name>
<accession>A0ABR4AFY3</accession>
<dbReference type="Proteomes" id="UP001590950">
    <property type="component" value="Unassembled WGS sequence"/>
</dbReference>
<dbReference type="EMBL" id="JBEFKJ010000008">
    <property type="protein sequence ID" value="KAL2044713.1"/>
    <property type="molecule type" value="Genomic_DNA"/>
</dbReference>
<reference evidence="2 3" key="1">
    <citation type="submission" date="2024-09" db="EMBL/GenBank/DDBJ databases">
        <title>Rethinking Asexuality: The Enigmatic Case of Functional Sexual Genes in Lepraria (Stereocaulaceae).</title>
        <authorList>
            <person name="Doellman M."/>
            <person name="Sun Y."/>
            <person name="Barcenas-Pena A."/>
            <person name="Lumbsch H.T."/>
            <person name="Grewe F."/>
        </authorList>
    </citation>
    <scope>NUCLEOTIDE SEQUENCE [LARGE SCALE GENOMIC DNA]</scope>
    <source>
        <strain evidence="2 3">Mercado 3170</strain>
    </source>
</reference>
<protein>
    <submittedName>
        <fullName evidence="2">Uncharacterized protein</fullName>
    </submittedName>
</protein>
<evidence type="ECO:0000256" key="1">
    <source>
        <dbReference type="SAM" id="SignalP"/>
    </source>
</evidence>
<feature type="chain" id="PRO_5045169252" evidence="1">
    <location>
        <begin position="19"/>
        <end position="111"/>
    </location>
</feature>
<proteinExistence type="predicted"/>
<organism evidence="2 3">
    <name type="scientific">Stereocaulon virgatum</name>
    <dbReference type="NCBI Taxonomy" id="373712"/>
    <lineage>
        <taxon>Eukaryota</taxon>
        <taxon>Fungi</taxon>
        <taxon>Dikarya</taxon>
        <taxon>Ascomycota</taxon>
        <taxon>Pezizomycotina</taxon>
        <taxon>Lecanoromycetes</taxon>
        <taxon>OSLEUM clade</taxon>
        <taxon>Lecanoromycetidae</taxon>
        <taxon>Lecanorales</taxon>
        <taxon>Lecanorineae</taxon>
        <taxon>Stereocaulaceae</taxon>
        <taxon>Stereocaulon</taxon>
    </lineage>
</organism>
<gene>
    <name evidence="2" type="ORF">N7G274_002487</name>
</gene>
<comment type="caution">
    <text evidence="2">The sequence shown here is derived from an EMBL/GenBank/DDBJ whole genome shotgun (WGS) entry which is preliminary data.</text>
</comment>
<keyword evidence="3" id="KW-1185">Reference proteome</keyword>
<keyword evidence="1" id="KW-0732">Signal</keyword>